<dbReference type="InterPro" id="IPR028082">
    <property type="entry name" value="Peripla_BP_I"/>
</dbReference>
<sequence length="312" mass="33983">MKRFFGLLLALAVVTLSIGAQPVTIGFVSPDQGASTQARIANKLEQVAKQEGWKISVSSATGSWEKMANIVEDYVSKKVSVIVIAMGQSTSITPALEAAKKAKIPVLAIDSEFSDLLTADILTNNWEMGAKISTYLVDRLNHKGNIVAFKFDQFYGTRYRGEILDTILSEEPNIKVLDTHYIPPTGYLADTQAAMQAYLVKYGSKIDAVWCAFDDLAYGASLAIKEKGYGPADMFVVGIDGTDRNLKLIKSGSSPVVATVIQPFDSAVDKVVDLIKKLVIQKKTEKEAIGEVKVIYMDTPLVTSANVDEYLK</sequence>
<dbReference type="GO" id="GO:0030313">
    <property type="term" value="C:cell envelope"/>
    <property type="evidence" value="ECO:0007669"/>
    <property type="project" value="UniProtKB-SubCell"/>
</dbReference>
<organism evidence="5">
    <name type="scientific">bioreactor metagenome</name>
    <dbReference type="NCBI Taxonomy" id="1076179"/>
    <lineage>
        <taxon>unclassified sequences</taxon>
        <taxon>metagenomes</taxon>
        <taxon>ecological metagenomes</taxon>
    </lineage>
</organism>
<dbReference type="SUPFAM" id="SSF53822">
    <property type="entry name" value="Periplasmic binding protein-like I"/>
    <property type="match status" value="1"/>
</dbReference>
<protein>
    <submittedName>
        <fullName evidence="5">HTH-type transcriptional repressor PurR</fullName>
    </submittedName>
</protein>
<dbReference type="GO" id="GO:0030246">
    <property type="term" value="F:carbohydrate binding"/>
    <property type="evidence" value="ECO:0007669"/>
    <property type="project" value="UniProtKB-ARBA"/>
</dbReference>
<name>A0A644UE99_9ZZZZ</name>
<comment type="similarity">
    <text evidence="2">Belongs to the bacterial solute-binding protein 2 family.</text>
</comment>
<evidence type="ECO:0000256" key="2">
    <source>
        <dbReference type="ARBA" id="ARBA00007639"/>
    </source>
</evidence>
<dbReference type="Pfam" id="PF13407">
    <property type="entry name" value="Peripla_BP_4"/>
    <property type="match status" value="1"/>
</dbReference>
<evidence type="ECO:0000256" key="1">
    <source>
        <dbReference type="ARBA" id="ARBA00004196"/>
    </source>
</evidence>
<dbReference type="PANTHER" id="PTHR46847:SF1">
    <property type="entry name" value="D-ALLOSE-BINDING PERIPLASMIC PROTEIN-RELATED"/>
    <property type="match status" value="1"/>
</dbReference>
<evidence type="ECO:0000313" key="5">
    <source>
        <dbReference type="EMBL" id="MPL77191.1"/>
    </source>
</evidence>
<evidence type="ECO:0000256" key="3">
    <source>
        <dbReference type="ARBA" id="ARBA00022729"/>
    </source>
</evidence>
<gene>
    <name evidence="5" type="primary">purR_5</name>
    <name evidence="5" type="ORF">SDC9_23043</name>
</gene>
<comment type="caution">
    <text evidence="5">The sequence shown here is derived from an EMBL/GenBank/DDBJ whole genome shotgun (WGS) entry which is preliminary data.</text>
</comment>
<feature type="domain" description="Periplasmic binding protein" evidence="4">
    <location>
        <begin position="25"/>
        <end position="282"/>
    </location>
</feature>
<dbReference type="AlphaFoldDB" id="A0A644UE99"/>
<dbReference type="InterPro" id="IPR025997">
    <property type="entry name" value="SBP_2_dom"/>
</dbReference>
<evidence type="ECO:0000259" key="4">
    <source>
        <dbReference type="Pfam" id="PF13407"/>
    </source>
</evidence>
<dbReference type="CDD" id="cd01536">
    <property type="entry name" value="PBP1_ABC_sugar_binding-like"/>
    <property type="match status" value="1"/>
</dbReference>
<dbReference type="Gene3D" id="3.40.50.2300">
    <property type="match status" value="2"/>
</dbReference>
<accession>A0A644UE99</accession>
<keyword evidence="3" id="KW-0732">Signal</keyword>
<dbReference type="EMBL" id="VSSQ01000104">
    <property type="protein sequence ID" value="MPL77191.1"/>
    <property type="molecule type" value="Genomic_DNA"/>
</dbReference>
<dbReference type="PANTHER" id="PTHR46847">
    <property type="entry name" value="D-ALLOSE-BINDING PERIPLASMIC PROTEIN-RELATED"/>
    <property type="match status" value="1"/>
</dbReference>
<reference evidence="5" key="1">
    <citation type="submission" date="2019-08" db="EMBL/GenBank/DDBJ databases">
        <authorList>
            <person name="Kucharzyk K."/>
            <person name="Murdoch R.W."/>
            <person name="Higgins S."/>
            <person name="Loffler F."/>
        </authorList>
    </citation>
    <scope>NUCLEOTIDE SEQUENCE</scope>
</reference>
<comment type="subcellular location">
    <subcellularLocation>
        <location evidence="1">Cell envelope</location>
    </subcellularLocation>
</comment>
<proteinExistence type="inferred from homology"/>